<reference evidence="3 4" key="1">
    <citation type="journal article" date="2016" name="Proc. Natl. Acad. Sci. U.S.A.">
        <title>Comparative genomics of biotechnologically important yeasts.</title>
        <authorList>
            <person name="Riley R."/>
            <person name="Haridas S."/>
            <person name="Wolfe K.H."/>
            <person name="Lopes M.R."/>
            <person name="Hittinger C.T."/>
            <person name="Goeker M."/>
            <person name="Salamov A.A."/>
            <person name="Wisecaver J.H."/>
            <person name="Long T.M."/>
            <person name="Calvey C.H."/>
            <person name="Aerts A.L."/>
            <person name="Barry K.W."/>
            <person name="Choi C."/>
            <person name="Clum A."/>
            <person name="Coughlan A.Y."/>
            <person name="Deshpande S."/>
            <person name="Douglass A.P."/>
            <person name="Hanson S.J."/>
            <person name="Klenk H.-P."/>
            <person name="LaButti K.M."/>
            <person name="Lapidus A."/>
            <person name="Lindquist E.A."/>
            <person name="Lipzen A.M."/>
            <person name="Meier-Kolthoff J.P."/>
            <person name="Ohm R.A."/>
            <person name="Otillar R.P."/>
            <person name="Pangilinan J.L."/>
            <person name="Peng Y."/>
            <person name="Rokas A."/>
            <person name="Rosa C.A."/>
            <person name="Scheuner C."/>
            <person name="Sibirny A.A."/>
            <person name="Slot J.C."/>
            <person name="Stielow J.B."/>
            <person name="Sun H."/>
            <person name="Kurtzman C.P."/>
            <person name="Blackwell M."/>
            <person name="Grigoriev I.V."/>
            <person name="Jeffries T.W."/>
        </authorList>
    </citation>
    <scope>NUCLEOTIDE SEQUENCE [LARGE SCALE GENOMIC DNA]</scope>
    <source>
        <strain evidence="3 4">NRRL Y-11557</strain>
    </source>
</reference>
<feature type="domain" description="F-box" evidence="2">
    <location>
        <begin position="31"/>
        <end position="77"/>
    </location>
</feature>
<dbReference type="OrthoDB" id="3219396at2759"/>
<evidence type="ECO:0000313" key="3">
    <source>
        <dbReference type="EMBL" id="ODQ73009.1"/>
    </source>
</evidence>
<feature type="region of interest" description="Disordered" evidence="1">
    <location>
        <begin position="1"/>
        <end position="25"/>
    </location>
</feature>
<gene>
    <name evidence="3" type="ORF">LIPSTDRAFT_3361</name>
</gene>
<keyword evidence="4" id="KW-1185">Reference proteome</keyword>
<organism evidence="3 4">
    <name type="scientific">Lipomyces starkeyi NRRL Y-11557</name>
    <dbReference type="NCBI Taxonomy" id="675824"/>
    <lineage>
        <taxon>Eukaryota</taxon>
        <taxon>Fungi</taxon>
        <taxon>Dikarya</taxon>
        <taxon>Ascomycota</taxon>
        <taxon>Saccharomycotina</taxon>
        <taxon>Lipomycetes</taxon>
        <taxon>Lipomycetales</taxon>
        <taxon>Lipomycetaceae</taxon>
        <taxon>Lipomyces</taxon>
    </lineage>
</organism>
<dbReference type="SUPFAM" id="SSF81383">
    <property type="entry name" value="F-box domain"/>
    <property type="match status" value="1"/>
</dbReference>
<proteinExistence type="predicted"/>
<dbReference type="Proteomes" id="UP000094385">
    <property type="component" value="Unassembled WGS sequence"/>
</dbReference>
<sequence>MESTAQPLIRQRSLSSGPWPTASSRSVLGAPPSLTTLPSEILTLIFQFLQPPDLYCLFLVSRYINFIASSASIWQRLTAGSVFEESEDYITRYAFLNAPFRIRGLRKSQKAIVEYAEEYAESDCVSEHCTYDHPVAENEKRFILGSNRKQANSHTQAVQSVDPVKECFTIYSIDVLDASVGMVIGTADDCTVRIWDVRDTIRGTSFAQTRNTELDGASISDVKVDKLGQRIWISADNILQEWDSNTLQKISQTVVDKPISTISPNPTEAPQSVYVATQGCLHYLDSRLPMSSVRSTSVPTCDGRQPVAVPGYPLCILASSFSSHTVSVAGRFPSVLTYDTRNFPAILNSAYSGAHSLCAMSTLPNNRGIVAAGEYNGRGTLEFYGNIFSQSTDCNTHAAIRWVNRYTASRSSLLSLCQPSWTSELILAGSADGAIRCFDASKDGTYYRELIGNETGGTLGESIMITCILPITNRTAAVLVDGKLKVLEIGRPDDDDVLETEEEVGEETPDIMVQRQMNENVRQAVRRELFGMHNLNALFFSF</sequence>
<dbReference type="InterPro" id="IPR001810">
    <property type="entry name" value="F-box_dom"/>
</dbReference>
<evidence type="ECO:0000256" key="1">
    <source>
        <dbReference type="SAM" id="MobiDB-lite"/>
    </source>
</evidence>
<dbReference type="AlphaFoldDB" id="A0A1E3Q5M4"/>
<accession>A0A1E3Q5M4</accession>
<dbReference type="Pfam" id="PF12937">
    <property type="entry name" value="F-box-like"/>
    <property type="match status" value="1"/>
</dbReference>
<dbReference type="Gene3D" id="1.20.1280.50">
    <property type="match status" value="1"/>
</dbReference>
<name>A0A1E3Q5M4_LIPST</name>
<dbReference type="SUPFAM" id="SSF50978">
    <property type="entry name" value="WD40 repeat-like"/>
    <property type="match status" value="1"/>
</dbReference>
<dbReference type="InterPro" id="IPR015943">
    <property type="entry name" value="WD40/YVTN_repeat-like_dom_sf"/>
</dbReference>
<dbReference type="InterPro" id="IPR036047">
    <property type="entry name" value="F-box-like_dom_sf"/>
</dbReference>
<evidence type="ECO:0000259" key="2">
    <source>
        <dbReference type="PROSITE" id="PS50181"/>
    </source>
</evidence>
<evidence type="ECO:0000313" key="4">
    <source>
        <dbReference type="Proteomes" id="UP000094385"/>
    </source>
</evidence>
<dbReference type="STRING" id="675824.A0A1E3Q5M4"/>
<protein>
    <recommendedName>
        <fullName evidence="2">F-box domain-containing protein</fullName>
    </recommendedName>
</protein>
<dbReference type="PROSITE" id="PS50181">
    <property type="entry name" value="FBOX"/>
    <property type="match status" value="1"/>
</dbReference>
<dbReference type="EMBL" id="KV454294">
    <property type="protein sequence ID" value="ODQ73009.1"/>
    <property type="molecule type" value="Genomic_DNA"/>
</dbReference>
<dbReference type="Gene3D" id="2.130.10.10">
    <property type="entry name" value="YVTN repeat-like/Quinoprotein amine dehydrogenase"/>
    <property type="match status" value="1"/>
</dbReference>
<dbReference type="InterPro" id="IPR036322">
    <property type="entry name" value="WD40_repeat_dom_sf"/>
</dbReference>